<keyword evidence="3" id="KW-1185">Reference proteome</keyword>
<dbReference type="PANTHER" id="PTHR15141">
    <property type="entry name" value="TRANSCRIPTION ELONGATION FACTOR B POLYPEPTIDE 3"/>
    <property type="match status" value="1"/>
</dbReference>
<evidence type="ECO:0008006" key="4">
    <source>
        <dbReference type="Google" id="ProtNLM"/>
    </source>
</evidence>
<evidence type="ECO:0000256" key="1">
    <source>
        <dbReference type="SAM" id="MobiDB-lite"/>
    </source>
</evidence>
<accession>A0A7C8INJ3</accession>
<evidence type="ECO:0000313" key="2">
    <source>
        <dbReference type="EMBL" id="KAF2968261.1"/>
    </source>
</evidence>
<sequence length="406" mass="45357">MVKSLVELCTAVCLRNIKDITDIGTIPYSIARPILLKIDNAVQLRRIEISSPHLEGDTVECWKRLIARHFPVPYSKEEFAPSNPKEWHRIYAKYQRLDAESRQAAAERLKNAYKGIKAEKDHNGSKVVNYDSRTLPRLPRDVKPQVGIRPKGRRNTPDQSELRFTGGSRTKTNTPKGLLKRAMREAKEISTRNRLNTLSSAVKVRPGQIARAPVGMVQEKVNNARPLRGIRPPTHRPKSGREIEDREARLRKAKEMNSQKGGSYITDEDLDDLEIEDEDRPIGLDVDDLEASTSHLEPSYRAESSGSARGSSFARKMGHSSAGPSASRVRTEIRGKLPSTQLQSGPISPPPKPIPSSTPPWYQPLLRGQDALLFLDALLDILDLQRVKNRPVSLCVSLPARGFAAL</sequence>
<dbReference type="PANTHER" id="PTHR15141:SF76">
    <property type="entry name" value="TRANSCRIPTION ELONGATION FACTOR B POLYPEPTIDE 3"/>
    <property type="match status" value="1"/>
</dbReference>
<evidence type="ECO:0000313" key="3">
    <source>
        <dbReference type="Proteomes" id="UP000481858"/>
    </source>
</evidence>
<dbReference type="GO" id="GO:0070449">
    <property type="term" value="C:elongin complex"/>
    <property type="evidence" value="ECO:0007669"/>
    <property type="project" value="InterPro"/>
</dbReference>
<dbReference type="Proteomes" id="UP000481858">
    <property type="component" value="Unassembled WGS sequence"/>
</dbReference>
<feature type="compositionally biased region" description="Pro residues" evidence="1">
    <location>
        <begin position="347"/>
        <end position="361"/>
    </location>
</feature>
<dbReference type="AlphaFoldDB" id="A0A7C8INJ3"/>
<feature type="compositionally biased region" description="Low complexity" evidence="1">
    <location>
        <begin position="299"/>
        <end position="315"/>
    </location>
</feature>
<dbReference type="GO" id="GO:0006368">
    <property type="term" value="P:transcription elongation by RNA polymerase II"/>
    <property type="evidence" value="ECO:0007669"/>
    <property type="project" value="InterPro"/>
</dbReference>
<protein>
    <recommendedName>
        <fullName evidence="4">Elongin-A</fullName>
    </recommendedName>
</protein>
<proteinExistence type="predicted"/>
<comment type="caution">
    <text evidence="2">The sequence shown here is derived from an EMBL/GenBank/DDBJ whole genome shotgun (WGS) entry which is preliminary data.</text>
</comment>
<dbReference type="OrthoDB" id="21513at2759"/>
<dbReference type="Gene3D" id="6.10.250.3180">
    <property type="match status" value="1"/>
</dbReference>
<dbReference type="InterPro" id="IPR051870">
    <property type="entry name" value="Elongin-A_domain"/>
</dbReference>
<feature type="compositionally biased region" description="Basic and acidic residues" evidence="1">
    <location>
        <begin position="239"/>
        <end position="257"/>
    </location>
</feature>
<dbReference type="InterPro" id="IPR010684">
    <property type="entry name" value="RNA_pol_II_trans_fac_SIII_A"/>
</dbReference>
<feature type="region of interest" description="Disordered" evidence="1">
    <location>
        <begin position="292"/>
        <end position="361"/>
    </location>
</feature>
<reference evidence="2 3" key="1">
    <citation type="submission" date="2019-12" db="EMBL/GenBank/DDBJ databases">
        <title>Draft genome sequence of the ascomycete Xylaria multiplex DSM 110363.</title>
        <authorList>
            <person name="Buettner E."/>
            <person name="Kellner H."/>
        </authorList>
    </citation>
    <scope>NUCLEOTIDE SEQUENCE [LARGE SCALE GENOMIC DNA]</scope>
    <source>
        <strain evidence="2 3">DSM 110363</strain>
    </source>
</reference>
<name>A0A7C8INJ3_9PEZI</name>
<feature type="region of interest" description="Disordered" evidence="1">
    <location>
        <begin position="221"/>
        <end position="273"/>
    </location>
</feature>
<dbReference type="Pfam" id="PF06881">
    <property type="entry name" value="Elongin_A"/>
    <property type="match status" value="1"/>
</dbReference>
<feature type="region of interest" description="Disordered" evidence="1">
    <location>
        <begin position="137"/>
        <end position="175"/>
    </location>
</feature>
<gene>
    <name evidence="2" type="ORF">GQX73_g5315</name>
</gene>
<dbReference type="InParanoid" id="A0A7C8INJ3"/>
<dbReference type="EMBL" id="WUBL01000054">
    <property type="protein sequence ID" value="KAF2968261.1"/>
    <property type="molecule type" value="Genomic_DNA"/>
</dbReference>
<organism evidence="2 3">
    <name type="scientific">Xylaria multiplex</name>
    <dbReference type="NCBI Taxonomy" id="323545"/>
    <lineage>
        <taxon>Eukaryota</taxon>
        <taxon>Fungi</taxon>
        <taxon>Dikarya</taxon>
        <taxon>Ascomycota</taxon>
        <taxon>Pezizomycotina</taxon>
        <taxon>Sordariomycetes</taxon>
        <taxon>Xylariomycetidae</taxon>
        <taxon>Xylariales</taxon>
        <taxon>Xylariaceae</taxon>
        <taxon>Xylaria</taxon>
    </lineage>
</organism>